<organism evidence="1 2">
    <name type="scientific">Xanthomarina gelatinilytica</name>
    <dbReference type="NCBI Taxonomy" id="1137281"/>
    <lineage>
        <taxon>Bacteria</taxon>
        <taxon>Pseudomonadati</taxon>
        <taxon>Bacteroidota</taxon>
        <taxon>Flavobacteriia</taxon>
        <taxon>Flavobacteriales</taxon>
        <taxon>Flavobacteriaceae</taxon>
        <taxon>Xanthomarina</taxon>
    </lineage>
</organism>
<dbReference type="Proteomes" id="UP000263268">
    <property type="component" value="Unassembled WGS sequence"/>
</dbReference>
<sequence>MKFNASDLNPELFLKRANKEAEEIFSKESTRRNRTKAEILETVLYGHAAEVYLIEYHNFKDDERKYKDVFDTEGNSIEVKVTEGEYYVKHVLDRAIEDKKQSWRKFSDILYIFIGNKTTADYHLHGIYKWNGEKFVLQMTESMV</sequence>
<gene>
    <name evidence="1" type="ORF">DHV22_10760</name>
</gene>
<name>A0A3D6BS04_9FLAO</name>
<accession>A0A3D6BS04</accession>
<comment type="caution">
    <text evidence="1">The sequence shown here is derived from an EMBL/GenBank/DDBJ whole genome shotgun (WGS) entry which is preliminary data.</text>
</comment>
<reference evidence="1 2" key="1">
    <citation type="journal article" date="2018" name="Nat. Biotechnol.">
        <title>A standardized bacterial taxonomy based on genome phylogeny substantially revises the tree of life.</title>
        <authorList>
            <person name="Parks D.H."/>
            <person name="Chuvochina M."/>
            <person name="Waite D.W."/>
            <person name="Rinke C."/>
            <person name="Skarshewski A."/>
            <person name="Chaumeil P.A."/>
            <person name="Hugenholtz P."/>
        </authorList>
    </citation>
    <scope>NUCLEOTIDE SEQUENCE [LARGE SCALE GENOMIC DNA]</scope>
    <source>
        <strain evidence="1">UBA10227</strain>
    </source>
</reference>
<evidence type="ECO:0000313" key="2">
    <source>
        <dbReference type="Proteomes" id="UP000263268"/>
    </source>
</evidence>
<protein>
    <submittedName>
        <fullName evidence="1">Uncharacterized protein</fullName>
    </submittedName>
</protein>
<dbReference type="EMBL" id="DPRK01000175">
    <property type="protein sequence ID" value="HCY82036.1"/>
    <property type="molecule type" value="Genomic_DNA"/>
</dbReference>
<evidence type="ECO:0000313" key="1">
    <source>
        <dbReference type="EMBL" id="HCY82036.1"/>
    </source>
</evidence>
<dbReference type="AlphaFoldDB" id="A0A3D6BS04"/>
<proteinExistence type="predicted"/>